<reference evidence="3" key="1">
    <citation type="journal article" date="2006" name="PLoS Biol.">
        <title>Macronuclear genome sequence of the ciliate Tetrahymena thermophila, a model eukaryote.</title>
        <authorList>
            <person name="Eisen J.A."/>
            <person name="Coyne R.S."/>
            <person name="Wu M."/>
            <person name="Wu D."/>
            <person name="Thiagarajan M."/>
            <person name="Wortman J.R."/>
            <person name="Badger J.H."/>
            <person name="Ren Q."/>
            <person name="Amedeo P."/>
            <person name="Jones K.M."/>
            <person name="Tallon L.J."/>
            <person name="Delcher A.L."/>
            <person name="Salzberg S.L."/>
            <person name="Silva J.C."/>
            <person name="Haas B.J."/>
            <person name="Majoros W.H."/>
            <person name="Farzad M."/>
            <person name="Carlton J.M."/>
            <person name="Smith R.K. Jr."/>
            <person name="Garg J."/>
            <person name="Pearlman R.E."/>
            <person name="Karrer K.M."/>
            <person name="Sun L."/>
            <person name="Manning G."/>
            <person name="Elde N.C."/>
            <person name="Turkewitz A.P."/>
            <person name="Asai D.J."/>
            <person name="Wilkes D.E."/>
            <person name="Wang Y."/>
            <person name="Cai H."/>
            <person name="Collins K."/>
            <person name="Stewart B.A."/>
            <person name="Lee S.R."/>
            <person name="Wilamowska K."/>
            <person name="Weinberg Z."/>
            <person name="Ruzzo W.L."/>
            <person name="Wloga D."/>
            <person name="Gaertig J."/>
            <person name="Frankel J."/>
            <person name="Tsao C.-C."/>
            <person name="Gorovsky M.A."/>
            <person name="Keeling P.J."/>
            <person name="Waller R.F."/>
            <person name="Patron N.J."/>
            <person name="Cherry J.M."/>
            <person name="Stover N.A."/>
            <person name="Krieger C.J."/>
            <person name="del Toro C."/>
            <person name="Ryder H.F."/>
            <person name="Williamson S.C."/>
            <person name="Barbeau R.A."/>
            <person name="Hamilton E.P."/>
            <person name="Orias E."/>
        </authorList>
    </citation>
    <scope>NUCLEOTIDE SEQUENCE [LARGE SCALE GENOMIC DNA]</scope>
    <source>
        <strain evidence="3">SB210</strain>
    </source>
</reference>
<evidence type="ECO:0000256" key="1">
    <source>
        <dbReference type="SAM" id="MobiDB-lite"/>
    </source>
</evidence>
<protein>
    <submittedName>
        <fullName evidence="2">Uncharacterized protein</fullName>
    </submittedName>
</protein>
<organism evidence="2 3">
    <name type="scientific">Tetrahymena thermophila (strain SB210)</name>
    <dbReference type="NCBI Taxonomy" id="312017"/>
    <lineage>
        <taxon>Eukaryota</taxon>
        <taxon>Sar</taxon>
        <taxon>Alveolata</taxon>
        <taxon>Ciliophora</taxon>
        <taxon>Intramacronucleata</taxon>
        <taxon>Oligohymenophorea</taxon>
        <taxon>Hymenostomatida</taxon>
        <taxon>Tetrahymenina</taxon>
        <taxon>Tetrahymenidae</taxon>
        <taxon>Tetrahymena</taxon>
    </lineage>
</organism>
<keyword evidence="3" id="KW-1185">Reference proteome</keyword>
<dbReference type="KEGG" id="tet:TTHERM_00332150"/>
<gene>
    <name evidence="2" type="ORF">TTHERM_00332150</name>
</gene>
<feature type="region of interest" description="Disordered" evidence="1">
    <location>
        <begin position="395"/>
        <end position="415"/>
    </location>
</feature>
<sequence length="633" mass="71678">MAANIWIQLSKDIYTCGEPIQGTVNIICTNAVYGQQLVFKIKGKEQTKWVDLVQVFENPQQPLNIPESDIERVNDVNLSDDSSDSDDDEGIAQRAMNVAKGIFHNKRKYPYIRKNNNQLFSVNRGKGYCKITNQVQNLGQLQIGQYQFPFQFNSQKNWPGSFLNELSKERGRIKYTLVAQYGNSKTKTEFFLQEFKTSESDNHSVNAKISSWCCVGQGNVKMDVSFAKDSLFIGEQQTVKINLDCSNLSVNINTLNVVLNNHLIYRSDDGKTISRTHPVYSTQLQGCIAKGVKEFTENFIVQFNESKYSIRPTCHGTKITSTYVLSVEAVNDATCSCCSDNASVANDTHIYSKPLVPASQLVVAQPNFVPIIQPVINVAVQNFVAQTVIPVNNQMPPPAMNNPNQFQQPQSQNQPLMQPSKQLLIFIILLKVLKILIAITPQQNQPPQYPPQNQQPQYPPQNQQPQYPPQNQQPQYPPQNQQPQYPPQGQQPQYPPQGQQPQYPPQSQQPQYPPQNQQPQYPPQNQNGNQMPQQQPQYPPPNQGSAQLQPNQIQIQNQQQQLQGQQQQQQYGIQQGQPGQNPQQPQQPGLGYQQPNQQAQYPPQQYPPQNGMVQQQQQQGYYPQQPGAFVSHN</sequence>
<dbReference type="AlphaFoldDB" id="I7MAX6"/>
<dbReference type="Gene3D" id="2.60.40.640">
    <property type="match status" value="2"/>
</dbReference>
<feature type="compositionally biased region" description="Low complexity" evidence="1">
    <location>
        <begin position="444"/>
        <end position="536"/>
    </location>
</feature>
<feature type="compositionally biased region" description="Low complexity" evidence="1">
    <location>
        <begin position="401"/>
        <end position="415"/>
    </location>
</feature>
<evidence type="ECO:0000313" key="2">
    <source>
        <dbReference type="EMBL" id="EAS06337.2"/>
    </source>
</evidence>
<dbReference type="EMBL" id="GG662299">
    <property type="protein sequence ID" value="EAS06337.2"/>
    <property type="molecule type" value="Genomic_DNA"/>
</dbReference>
<accession>I7MAX6</accession>
<proteinExistence type="predicted"/>
<dbReference type="InterPro" id="IPR014752">
    <property type="entry name" value="Arrestin-like_C"/>
</dbReference>
<feature type="compositionally biased region" description="Low complexity" evidence="1">
    <location>
        <begin position="547"/>
        <end position="627"/>
    </location>
</feature>
<dbReference type="Proteomes" id="UP000009168">
    <property type="component" value="Unassembled WGS sequence"/>
</dbReference>
<dbReference type="GeneID" id="7826704"/>
<name>I7MAX6_TETTS</name>
<evidence type="ECO:0000313" key="3">
    <source>
        <dbReference type="Proteomes" id="UP000009168"/>
    </source>
</evidence>
<dbReference type="STRING" id="312017.I7MAX6"/>
<feature type="region of interest" description="Disordered" evidence="1">
    <location>
        <begin position="444"/>
        <end position="633"/>
    </location>
</feature>
<dbReference type="InParanoid" id="I7MAX6"/>
<dbReference type="eggNOG" id="ENOG502QR8W">
    <property type="taxonomic scope" value="Eukaryota"/>
</dbReference>
<dbReference type="RefSeq" id="XP_001026582.2">
    <property type="nucleotide sequence ID" value="XM_001026582.2"/>
</dbReference>